<evidence type="ECO:0000256" key="3">
    <source>
        <dbReference type="ARBA" id="ARBA00022536"/>
    </source>
</evidence>
<keyword evidence="4" id="KW-0732">Signal</keyword>
<gene>
    <name evidence="10" type="ORF">DICPUDRAFT_152664</name>
</gene>
<dbReference type="InterPro" id="IPR026823">
    <property type="entry name" value="cEGF"/>
</dbReference>
<comment type="caution">
    <text evidence="8">Lacks conserved residue(s) required for the propagation of feature annotation.</text>
</comment>
<protein>
    <recommendedName>
        <fullName evidence="9">EGF-like domain-containing protein</fullName>
    </recommendedName>
</protein>
<keyword evidence="2" id="KW-0964">Secreted</keyword>
<dbReference type="STRING" id="5786.F0ZLZ3"/>
<dbReference type="GO" id="GO:0005576">
    <property type="term" value="C:extracellular region"/>
    <property type="evidence" value="ECO:0007669"/>
    <property type="project" value="UniProtKB-SubCell"/>
</dbReference>
<dbReference type="PANTHER" id="PTHR47333">
    <property type="entry name" value="VON WILLEBRAND FACTOR C AND EGF DOMAIN-CONTAINING PROTEIN"/>
    <property type="match status" value="1"/>
</dbReference>
<evidence type="ECO:0000256" key="7">
    <source>
        <dbReference type="ARBA" id="ARBA00023180"/>
    </source>
</evidence>
<dbReference type="Proteomes" id="UP000001064">
    <property type="component" value="Unassembled WGS sequence"/>
</dbReference>
<evidence type="ECO:0000313" key="10">
    <source>
        <dbReference type="EMBL" id="EGC35069.1"/>
    </source>
</evidence>
<evidence type="ECO:0000256" key="5">
    <source>
        <dbReference type="ARBA" id="ARBA00022737"/>
    </source>
</evidence>
<dbReference type="Gene3D" id="2.10.25.10">
    <property type="entry name" value="Laminin"/>
    <property type="match status" value="3"/>
</dbReference>
<evidence type="ECO:0000256" key="6">
    <source>
        <dbReference type="ARBA" id="ARBA00023157"/>
    </source>
</evidence>
<dbReference type="InterPro" id="IPR052080">
    <property type="entry name" value="vWF_C/EGF_Fibrillin"/>
</dbReference>
<proteinExistence type="predicted"/>
<evidence type="ECO:0000256" key="2">
    <source>
        <dbReference type="ARBA" id="ARBA00022525"/>
    </source>
</evidence>
<evidence type="ECO:0000256" key="1">
    <source>
        <dbReference type="ARBA" id="ARBA00004613"/>
    </source>
</evidence>
<dbReference type="SMART" id="SM00181">
    <property type="entry name" value="EGF"/>
    <property type="match status" value="3"/>
</dbReference>
<dbReference type="Pfam" id="PF07645">
    <property type="entry name" value="EGF_CA"/>
    <property type="match status" value="1"/>
</dbReference>
<evidence type="ECO:0000313" key="11">
    <source>
        <dbReference type="Proteomes" id="UP000001064"/>
    </source>
</evidence>
<dbReference type="RefSeq" id="XP_003288437.1">
    <property type="nucleotide sequence ID" value="XM_003288389.1"/>
</dbReference>
<dbReference type="InterPro" id="IPR049883">
    <property type="entry name" value="NOTCH1_EGF-like"/>
</dbReference>
<dbReference type="AlphaFoldDB" id="F0ZLZ3"/>
<evidence type="ECO:0000259" key="9">
    <source>
        <dbReference type="PROSITE" id="PS50026"/>
    </source>
</evidence>
<dbReference type="GO" id="GO:0005509">
    <property type="term" value="F:calcium ion binding"/>
    <property type="evidence" value="ECO:0007669"/>
    <property type="project" value="InterPro"/>
</dbReference>
<dbReference type="PROSITE" id="PS50026">
    <property type="entry name" value="EGF_3"/>
    <property type="match status" value="2"/>
</dbReference>
<feature type="domain" description="EGF-like" evidence="9">
    <location>
        <begin position="120"/>
        <end position="152"/>
    </location>
</feature>
<keyword evidence="11" id="KW-1185">Reference proteome</keyword>
<evidence type="ECO:0000256" key="4">
    <source>
        <dbReference type="ARBA" id="ARBA00022729"/>
    </source>
</evidence>
<dbReference type="VEuPathDB" id="AmoebaDB:DICPUDRAFT_152664"/>
<dbReference type="OrthoDB" id="21010at2759"/>
<dbReference type="InterPro" id="IPR000742">
    <property type="entry name" value="EGF"/>
</dbReference>
<keyword evidence="5" id="KW-0677">Repeat</keyword>
<dbReference type="PROSITE" id="PS00010">
    <property type="entry name" value="ASX_HYDROXYL"/>
    <property type="match status" value="2"/>
</dbReference>
<dbReference type="InterPro" id="IPR018097">
    <property type="entry name" value="EGF_Ca-bd_CS"/>
</dbReference>
<dbReference type="Pfam" id="PF12662">
    <property type="entry name" value="cEGF"/>
    <property type="match status" value="1"/>
</dbReference>
<feature type="domain" description="EGF-like" evidence="9">
    <location>
        <begin position="72"/>
        <end position="112"/>
    </location>
</feature>
<dbReference type="FunFam" id="2.10.25.10:FF:000010">
    <property type="entry name" value="Pro-epidermal growth factor"/>
    <property type="match status" value="1"/>
</dbReference>
<dbReference type="InterPro" id="IPR001881">
    <property type="entry name" value="EGF-like_Ca-bd_dom"/>
</dbReference>
<dbReference type="InterPro" id="IPR000152">
    <property type="entry name" value="EGF-type_Asp/Asn_hydroxyl_site"/>
</dbReference>
<keyword evidence="3 8" id="KW-0245">EGF-like domain</keyword>
<evidence type="ECO:0000256" key="8">
    <source>
        <dbReference type="PROSITE-ProRule" id="PRU00076"/>
    </source>
</evidence>
<dbReference type="eggNOG" id="KOG1218">
    <property type="taxonomic scope" value="Eukaryota"/>
</dbReference>
<dbReference type="FunFam" id="2.10.25.10:FF:000240">
    <property type="entry name" value="Vitamin K-dependent protein S"/>
    <property type="match status" value="1"/>
</dbReference>
<dbReference type="PROSITE" id="PS01187">
    <property type="entry name" value="EGF_CA"/>
    <property type="match status" value="2"/>
</dbReference>
<keyword evidence="6 8" id="KW-1015">Disulfide bond</keyword>
<dbReference type="PROSITE" id="PS01186">
    <property type="entry name" value="EGF_2"/>
    <property type="match status" value="1"/>
</dbReference>
<dbReference type="GeneID" id="10501855"/>
<dbReference type="CDD" id="cd00054">
    <property type="entry name" value="EGF_CA"/>
    <property type="match status" value="2"/>
</dbReference>
<sequence>MKNNKFIILSLYLYLLFLLLLQRNFIFVTQEKEISNSPVPLFCSIFENGTLINPVIDGYELASIENSDTCEDINECQREISGCSQLCHNTIGSFECSCQPGYTLDVDKKGCAVLIAFVLDIDECNDGGGCEHICSNLMGSFECLCNPGYTLDGDKMGCIDIDECLAESSGCAHYCKNLNGSFECSCGSRFALNDDKKGCTDITFIIVWNYLESFLDMLKFQNEVTSTTFFAICLYALIRFIAKPRVYKSNLAQILINSMASPFRFPPHSLASLIVFKTDSDGFSDLNIISQVLGGSVGKVIKEEFNENYYTRQVNSGSFTQNNSIYHTRQWKS</sequence>
<accession>F0ZLZ3</accession>
<name>F0ZLZ3_DICPU</name>
<comment type="subcellular location">
    <subcellularLocation>
        <location evidence="1">Secreted</location>
    </subcellularLocation>
</comment>
<feature type="disulfide bond" evidence="8">
    <location>
        <begin position="124"/>
        <end position="134"/>
    </location>
</feature>
<reference evidence="11" key="1">
    <citation type="journal article" date="2011" name="Genome Biol.">
        <title>Comparative genomics of the social amoebae Dictyostelium discoideum and Dictyostelium purpureum.</title>
        <authorList>
            <consortium name="US DOE Joint Genome Institute (JGI-PGF)"/>
            <person name="Sucgang R."/>
            <person name="Kuo A."/>
            <person name="Tian X."/>
            <person name="Salerno W."/>
            <person name="Parikh A."/>
            <person name="Feasley C.L."/>
            <person name="Dalin E."/>
            <person name="Tu H."/>
            <person name="Huang E."/>
            <person name="Barry K."/>
            <person name="Lindquist E."/>
            <person name="Shapiro H."/>
            <person name="Bruce D."/>
            <person name="Schmutz J."/>
            <person name="Salamov A."/>
            <person name="Fey P."/>
            <person name="Gaudet P."/>
            <person name="Anjard C."/>
            <person name="Babu M.M."/>
            <person name="Basu S."/>
            <person name="Bushmanova Y."/>
            <person name="van der Wel H."/>
            <person name="Katoh-Kurasawa M."/>
            <person name="Dinh C."/>
            <person name="Coutinho P.M."/>
            <person name="Saito T."/>
            <person name="Elias M."/>
            <person name="Schaap P."/>
            <person name="Kay R.R."/>
            <person name="Henrissat B."/>
            <person name="Eichinger L."/>
            <person name="Rivero F."/>
            <person name="Putnam N.H."/>
            <person name="West C.M."/>
            <person name="Loomis W.F."/>
            <person name="Chisholm R.L."/>
            <person name="Shaulsky G."/>
            <person name="Strassmann J.E."/>
            <person name="Queller D.C."/>
            <person name="Kuspa A."/>
            <person name="Grigoriev I.V."/>
        </authorList>
    </citation>
    <scope>NUCLEOTIDE SEQUENCE [LARGE SCALE GENOMIC DNA]</scope>
    <source>
        <strain evidence="11">QSDP1</strain>
    </source>
</reference>
<dbReference type="PANTHER" id="PTHR47333:SF4">
    <property type="entry name" value="EGF-LIKE DOMAIN-CONTAINING PROTEIN"/>
    <property type="match status" value="1"/>
</dbReference>
<dbReference type="SMART" id="SM00179">
    <property type="entry name" value="EGF_CA"/>
    <property type="match status" value="3"/>
</dbReference>
<dbReference type="InterPro" id="IPR009030">
    <property type="entry name" value="Growth_fac_rcpt_cys_sf"/>
</dbReference>
<dbReference type="SUPFAM" id="SSF57184">
    <property type="entry name" value="Growth factor receptor domain"/>
    <property type="match status" value="1"/>
</dbReference>
<dbReference type="KEGG" id="dpp:DICPUDRAFT_152664"/>
<dbReference type="EMBL" id="GL871073">
    <property type="protein sequence ID" value="EGC35069.1"/>
    <property type="molecule type" value="Genomic_DNA"/>
</dbReference>
<keyword evidence="7" id="KW-0325">Glycoprotein</keyword>
<organism evidence="10 11">
    <name type="scientific">Dictyostelium purpureum</name>
    <name type="common">Slime mold</name>
    <dbReference type="NCBI Taxonomy" id="5786"/>
    <lineage>
        <taxon>Eukaryota</taxon>
        <taxon>Amoebozoa</taxon>
        <taxon>Evosea</taxon>
        <taxon>Eumycetozoa</taxon>
        <taxon>Dictyostelia</taxon>
        <taxon>Dictyosteliales</taxon>
        <taxon>Dictyosteliaceae</taxon>
        <taxon>Dictyostelium</taxon>
    </lineage>
</organism>
<dbReference type="InParanoid" id="F0ZLZ3"/>